<dbReference type="Ensembl" id="ENSNBRT00000014013.1">
    <property type="protein sequence ID" value="ENSNBRP00000013638.1"/>
    <property type="gene ID" value="ENSNBRG00000010570.1"/>
</dbReference>
<dbReference type="AlphaFoldDB" id="A0A3Q4H1H3"/>
<dbReference type="InterPro" id="IPR050780">
    <property type="entry name" value="Mucin_vWF_Thrombospondin_sf"/>
</dbReference>
<dbReference type="PANTHER" id="PTHR11339">
    <property type="entry name" value="EXTRACELLULAR MATRIX GLYCOPROTEIN RELATED"/>
    <property type="match status" value="1"/>
</dbReference>
<reference evidence="4" key="2">
    <citation type="submission" date="2025-09" db="UniProtKB">
        <authorList>
            <consortium name="Ensembl"/>
        </authorList>
    </citation>
    <scope>IDENTIFICATION</scope>
</reference>
<feature type="domain" description="VWFD" evidence="3">
    <location>
        <begin position="72"/>
        <end position="139"/>
    </location>
</feature>
<reference evidence="4" key="1">
    <citation type="submission" date="2025-08" db="UniProtKB">
        <authorList>
            <consortium name="Ensembl"/>
        </authorList>
    </citation>
    <scope>IDENTIFICATION</scope>
</reference>
<dbReference type="GO" id="GO:0005615">
    <property type="term" value="C:extracellular space"/>
    <property type="evidence" value="ECO:0007669"/>
    <property type="project" value="TreeGrafter"/>
</dbReference>
<name>A0A3Q4H1H3_NEOBR</name>
<dbReference type="InterPro" id="IPR001846">
    <property type="entry name" value="VWF_type-D"/>
</dbReference>
<dbReference type="Pfam" id="PF12714">
    <property type="entry name" value="TILa"/>
    <property type="match status" value="1"/>
</dbReference>
<evidence type="ECO:0000256" key="2">
    <source>
        <dbReference type="ARBA" id="ARBA00023180"/>
    </source>
</evidence>
<protein>
    <recommendedName>
        <fullName evidence="3">VWFD domain-containing protein</fullName>
    </recommendedName>
</protein>
<proteinExistence type="predicted"/>
<dbReference type="Bgee" id="ENSNBRG00000010570">
    <property type="expression patterns" value="Expressed in zone of skin and 1 other cell type or tissue"/>
</dbReference>
<evidence type="ECO:0000256" key="1">
    <source>
        <dbReference type="ARBA" id="ARBA00023157"/>
    </source>
</evidence>
<keyword evidence="5" id="KW-1185">Reference proteome</keyword>
<dbReference type="OMA" id="QPHCVHF"/>
<keyword evidence="2" id="KW-0325">Glycoprotein</keyword>
<dbReference type="Pfam" id="PF00094">
    <property type="entry name" value="VWD"/>
    <property type="match status" value="1"/>
</dbReference>
<evidence type="ECO:0000259" key="3">
    <source>
        <dbReference type="PROSITE" id="PS51233"/>
    </source>
</evidence>
<dbReference type="GeneTree" id="ENSGT00950000183155"/>
<dbReference type="Proteomes" id="UP000261580">
    <property type="component" value="Unassembled WGS sequence"/>
</dbReference>
<dbReference type="InterPro" id="IPR025615">
    <property type="entry name" value="TILa_dom"/>
</dbReference>
<dbReference type="STRING" id="32507.ENSNBRP00000013638"/>
<organism evidence="4 5">
    <name type="scientific">Neolamprologus brichardi</name>
    <name type="common">Fairy cichlid</name>
    <name type="synonym">Lamprologus brichardi</name>
    <dbReference type="NCBI Taxonomy" id="32507"/>
    <lineage>
        <taxon>Eukaryota</taxon>
        <taxon>Metazoa</taxon>
        <taxon>Chordata</taxon>
        <taxon>Craniata</taxon>
        <taxon>Vertebrata</taxon>
        <taxon>Euteleostomi</taxon>
        <taxon>Actinopterygii</taxon>
        <taxon>Neopterygii</taxon>
        <taxon>Teleostei</taxon>
        <taxon>Neoteleostei</taxon>
        <taxon>Acanthomorphata</taxon>
        <taxon>Ovalentaria</taxon>
        <taxon>Cichlomorphae</taxon>
        <taxon>Cichliformes</taxon>
        <taxon>Cichlidae</taxon>
        <taxon>African cichlids</taxon>
        <taxon>Pseudocrenilabrinae</taxon>
        <taxon>Lamprologini</taxon>
        <taxon>Neolamprologus</taxon>
    </lineage>
</organism>
<evidence type="ECO:0000313" key="4">
    <source>
        <dbReference type="Ensembl" id="ENSNBRP00000013638.1"/>
    </source>
</evidence>
<sequence length="139" mass="15059">GVCVPHAECGCSFEGRYYRSGQTAGESFWTDGCSQRCECHAPNDLRCSAESCTPAQQCSIRDGQLGCYDAMSTCTVWGDPHYITFDGAVAHFQGTCSYIITESTNHGTNETQFQVIATNNHRGNNRVSFVSSLSPALSP</sequence>
<dbReference type="PROSITE" id="PS51233">
    <property type="entry name" value="VWFD"/>
    <property type="match status" value="1"/>
</dbReference>
<evidence type="ECO:0000313" key="5">
    <source>
        <dbReference type="Proteomes" id="UP000261580"/>
    </source>
</evidence>
<dbReference type="GO" id="GO:0031012">
    <property type="term" value="C:extracellular matrix"/>
    <property type="evidence" value="ECO:0007669"/>
    <property type="project" value="TreeGrafter"/>
</dbReference>
<keyword evidence="1" id="KW-1015">Disulfide bond</keyword>
<dbReference type="PANTHER" id="PTHR11339:SF374">
    <property type="entry name" value="ZONADHESIN"/>
    <property type="match status" value="1"/>
</dbReference>
<accession>A0A3Q4H1H3</accession>